<accession>E1F7B4</accession>
<dbReference type="OMA" id="QMITCSI"/>
<proteinExistence type="predicted"/>
<name>E1F7B4_GIAIA</name>
<feature type="region of interest" description="Disordered" evidence="1">
    <location>
        <begin position="250"/>
        <end position="276"/>
    </location>
</feature>
<evidence type="ECO:0000256" key="1">
    <source>
        <dbReference type="SAM" id="MobiDB-lite"/>
    </source>
</evidence>
<protein>
    <submittedName>
        <fullName evidence="2">Uncharacterized protein</fullName>
    </submittedName>
</protein>
<dbReference type="Proteomes" id="UP000008974">
    <property type="component" value="Unassembled WGS sequence"/>
</dbReference>
<comment type="caution">
    <text evidence="2">The sequence shown here is derived from an EMBL/GenBank/DDBJ whole genome shotgun (WGS) entry which is preliminary data.</text>
</comment>
<feature type="region of interest" description="Disordered" evidence="1">
    <location>
        <begin position="1"/>
        <end position="33"/>
    </location>
</feature>
<gene>
    <name evidence="2" type="ORF">GLP15_1742</name>
</gene>
<evidence type="ECO:0000313" key="2">
    <source>
        <dbReference type="EMBL" id="EFO61663.1"/>
    </source>
</evidence>
<feature type="compositionally biased region" description="Basic and acidic residues" evidence="1">
    <location>
        <begin position="263"/>
        <end position="274"/>
    </location>
</feature>
<dbReference type="AlphaFoldDB" id="E1F7B4"/>
<dbReference type="OrthoDB" id="10259964at2759"/>
<dbReference type="VEuPathDB" id="GiardiaDB:GLP15_1742"/>
<reference evidence="2 3" key="1">
    <citation type="journal article" date="2010" name="BMC Genomics">
        <title>Genome analysis and comparative genomics of a Giardia intestinalis assemblage E isolate.</title>
        <authorList>
            <person name="Jerlstrom-Hultqvist J."/>
            <person name="Franzen O."/>
            <person name="Ankarklev J."/>
            <person name="Xu F."/>
            <person name="Nohynkova E."/>
            <person name="Andersson J.O."/>
            <person name="Svard S.G."/>
            <person name="Andersson B."/>
        </authorList>
    </citation>
    <scope>NUCLEOTIDE SEQUENCE [LARGE SCALE GENOMIC DNA]</scope>
    <source>
        <strain evidence="2 3">P15</strain>
    </source>
</reference>
<organism evidence="2 3">
    <name type="scientific">Giardia intestinalis (strain P15)</name>
    <name type="common">Giardia lamblia</name>
    <dbReference type="NCBI Taxonomy" id="658858"/>
    <lineage>
        <taxon>Eukaryota</taxon>
        <taxon>Metamonada</taxon>
        <taxon>Diplomonadida</taxon>
        <taxon>Hexamitidae</taxon>
        <taxon>Giardiinae</taxon>
        <taxon>Giardia</taxon>
    </lineage>
</organism>
<sequence length="429" mass="47821">MLEYPQRPSTAASTVLGKTSRHSSALPPKSESGLLPLARSQACQSALKNLRSKINNSKGHAGTLSRPRTSCFYRVNQRSAQAYSSYYLQSSHTSKWLSNRRVTHEEVLIPRAIDISALPSLEKTKFYSKPTLPNSRSQTNDVLESEDTNRSFFYNKKRRQADFEFMEQELLAQEEIYNNGKCSSKGTLTALRKTAQMITCSIPVAPVSNETTIDSLLLSASTSQARIELNDEKKTRYPYTEELIKSQPNESASFNASSPVHKLTHDQNGNDKAKDKHHTTFLTGISKPTVPLEGMSKSIWTYQQAASLARPIHVDTQQVYHLSNRNTQLSIKDPTLHITSSVNLGAGSYNLSFASLRPLSRSQLDVHIPSFSHTAHHVVRHTSRLKVAYNTNESNDNYPIGPSLKQNVDEAPLMQASPIPVTILDFFAS</sequence>
<dbReference type="EMBL" id="ACVC01000215">
    <property type="protein sequence ID" value="EFO61663.1"/>
    <property type="molecule type" value="Genomic_DNA"/>
</dbReference>
<feature type="compositionally biased region" description="Polar residues" evidence="1">
    <location>
        <begin position="7"/>
        <end position="17"/>
    </location>
</feature>
<evidence type="ECO:0000313" key="3">
    <source>
        <dbReference type="Proteomes" id="UP000008974"/>
    </source>
</evidence>